<evidence type="ECO:0000256" key="1">
    <source>
        <dbReference type="SAM" id="Phobius"/>
    </source>
</evidence>
<name>A0A0F8W8P9_9ZZZZ</name>
<dbReference type="AlphaFoldDB" id="A0A0F8W8P9"/>
<proteinExistence type="predicted"/>
<protein>
    <recommendedName>
        <fullName evidence="3">Holin of 3TMs, for gene-transfer release</fullName>
    </recommendedName>
</protein>
<gene>
    <name evidence="2" type="ORF">LCGC14_3097230</name>
</gene>
<dbReference type="EMBL" id="LAZR01066629">
    <property type="protein sequence ID" value="KKK53192.1"/>
    <property type="molecule type" value="Genomic_DNA"/>
</dbReference>
<organism evidence="2">
    <name type="scientific">marine sediment metagenome</name>
    <dbReference type="NCBI Taxonomy" id="412755"/>
    <lineage>
        <taxon>unclassified sequences</taxon>
        <taxon>metagenomes</taxon>
        <taxon>ecological metagenomes</taxon>
    </lineage>
</organism>
<keyword evidence="1" id="KW-0812">Transmembrane</keyword>
<evidence type="ECO:0008006" key="3">
    <source>
        <dbReference type="Google" id="ProtNLM"/>
    </source>
</evidence>
<keyword evidence="1" id="KW-1133">Transmembrane helix</keyword>
<sequence length="155" mass="17208">MDFDPLKLIKSAVGSVVGGIPIVGPIVKDLLDKLDSEVAKMTPEQRLAFENAQKSHELGMVKAIFQDSADVRKLAMTELEHPGIKWVRPGILAGLFFMVVFWVMIVPIIEGAFGVIIPPPKMEALPSELWWLFGTSYVGYGTWREVGKNNKLKSK</sequence>
<feature type="transmembrane region" description="Helical" evidence="1">
    <location>
        <begin position="91"/>
        <end position="117"/>
    </location>
</feature>
<reference evidence="2" key="1">
    <citation type="journal article" date="2015" name="Nature">
        <title>Complex archaea that bridge the gap between prokaryotes and eukaryotes.</title>
        <authorList>
            <person name="Spang A."/>
            <person name="Saw J.H."/>
            <person name="Jorgensen S.L."/>
            <person name="Zaremba-Niedzwiedzka K."/>
            <person name="Martijn J."/>
            <person name="Lind A.E."/>
            <person name="van Eijk R."/>
            <person name="Schleper C."/>
            <person name="Guy L."/>
            <person name="Ettema T.J."/>
        </authorList>
    </citation>
    <scope>NUCLEOTIDE SEQUENCE</scope>
</reference>
<evidence type="ECO:0000313" key="2">
    <source>
        <dbReference type="EMBL" id="KKK53192.1"/>
    </source>
</evidence>
<keyword evidence="1" id="KW-0472">Membrane</keyword>
<comment type="caution">
    <text evidence="2">The sequence shown here is derived from an EMBL/GenBank/DDBJ whole genome shotgun (WGS) entry which is preliminary data.</text>
</comment>
<accession>A0A0F8W8P9</accession>